<dbReference type="PANTHER" id="PTHR34883">
    <property type="entry name" value="SERINE-RICH PROTEIN, PUTATIVE-RELATED-RELATED"/>
    <property type="match status" value="1"/>
</dbReference>
<gene>
    <name evidence="4" type="ORF">VKT23_005655</name>
    <name evidence="3" type="ORF">VKT23_007059</name>
</gene>
<dbReference type="CDD" id="cd00920">
    <property type="entry name" value="Cupredoxin"/>
    <property type="match status" value="2"/>
</dbReference>
<dbReference type="PANTHER" id="PTHR34883:SF4">
    <property type="entry name" value="CUPREDOXIN"/>
    <property type="match status" value="1"/>
</dbReference>
<dbReference type="EMBL" id="JBANRG010000009">
    <property type="protein sequence ID" value="KAK7463719.1"/>
    <property type="molecule type" value="Genomic_DNA"/>
</dbReference>
<dbReference type="SUPFAM" id="SSF49503">
    <property type="entry name" value="Cupredoxins"/>
    <property type="match status" value="2"/>
</dbReference>
<accession>A0ABR1JRB9</accession>
<protein>
    <recommendedName>
        <fullName evidence="6">Cupredoxin</fullName>
    </recommendedName>
</protein>
<evidence type="ECO:0000313" key="5">
    <source>
        <dbReference type="Proteomes" id="UP001498398"/>
    </source>
</evidence>
<evidence type="ECO:0000313" key="3">
    <source>
        <dbReference type="EMBL" id="KAK7463719.1"/>
    </source>
</evidence>
<dbReference type="Proteomes" id="UP001498398">
    <property type="component" value="Unassembled WGS sequence"/>
</dbReference>
<organism evidence="3 5">
    <name type="scientific">Marasmiellus scandens</name>
    <dbReference type="NCBI Taxonomy" id="2682957"/>
    <lineage>
        <taxon>Eukaryota</taxon>
        <taxon>Fungi</taxon>
        <taxon>Dikarya</taxon>
        <taxon>Basidiomycota</taxon>
        <taxon>Agaricomycotina</taxon>
        <taxon>Agaricomycetes</taxon>
        <taxon>Agaricomycetidae</taxon>
        <taxon>Agaricales</taxon>
        <taxon>Marasmiineae</taxon>
        <taxon>Omphalotaceae</taxon>
        <taxon>Marasmiellus</taxon>
    </lineage>
</organism>
<evidence type="ECO:0000313" key="4">
    <source>
        <dbReference type="EMBL" id="KAK7465683.1"/>
    </source>
</evidence>
<keyword evidence="2" id="KW-0732">Signal</keyword>
<feature type="signal peptide" evidence="2">
    <location>
        <begin position="1"/>
        <end position="20"/>
    </location>
</feature>
<evidence type="ECO:0000256" key="2">
    <source>
        <dbReference type="SAM" id="SignalP"/>
    </source>
</evidence>
<dbReference type="InterPro" id="IPR052953">
    <property type="entry name" value="Ser-rich/MCO-related"/>
</dbReference>
<dbReference type="Gene3D" id="2.60.40.420">
    <property type="entry name" value="Cupredoxins - blue copper proteins"/>
    <property type="match status" value="2"/>
</dbReference>
<sequence length="373" mass="37985">MFVSKSFITLGLASLPLAFAAIHDIQVGADGLSFTPEAISAEVGDQVVFHFVSKNHTATQSSFDSPCGPKEGGFNSGFMPVPQNQTDNLPIHTISVYDKNPIWVFCSQTNPVNHCGQGMVFAINCGADDQPNSFTNFKQSALDFGASLSASAAPSSTADAGAGGYGGGYGGGDAAPTAAETSATDASAAAPTDSAESSTSTAGASNSVGSTDGSTDEPSVIKVIVGDSQGDLTFNPSNISAAVGSTVVFEFRAKNHSVVQSSFNAPCVSNGGFKSDFFPVDASATTFPTFNVTVNDTAPIWAYCRQTTPKSHCGSGMVFSVNAVESSDKSFTAFQNSAEAQNGTSSNGAHHVGGTGMGMGMVFTAVAIMVSLL</sequence>
<keyword evidence="5" id="KW-1185">Reference proteome</keyword>
<feature type="compositionally biased region" description="Low complexity" evidence="1">
    <location>
        <begin position="175"/>
        <end position="205"/>
    </location>
</feature>
<evidence type="ECO:0000256" key="1">
    <source>
        <dbReference type="SAM" id="MobiDB-lite"/>
    </source>
</evidence>
<feature type="chain" id="PRO_5045031515" description="Cupredoxin" evidence="2">
    <location>
        <begin position="21"/>
        <end position="373"/>
    </location>
</feature>
<comment type="caution">
    <text evidence="3">The sequence shown here is derived from an EMBL/GenBank/DDBJ whole genome shotgun (WGS) entry which is preliminary data.</text>
</comment>
<proteinExistence type="predicted"/>
<evidence type="ECO:0008006" key="6">
    <source>
        <dbReference type="Google" id="ProtNLM"/>
    </source>
</evidence>
<dbReference type="InterPro" id="IPR008972">
    <property type="entry name" value="Cupredoxin"/>
</dbReference>
<dbReference type="EMBL" id="JBANRG010000006">
    <property type="protein sequence ID" value="KAK7465683.1"/>
    <property type="molecule type" value="Genomic_DNA"/>
</dbReference>
<feature type="compositionally biased region" description="Polar residues" evidence="1">
    <location>
        <begin position="206"/>
        <end position="217"/>
    </location>
</feature>
<feature type="region of interest" description="Disordered" evidence="1">
    <location>
        <begin position="175"/>
        <end position="218"/>
    </location>
</feature>
<name>A0ABR1JRB9_9AGAR</name>
<reference evidence="3 5" key="1">
    <citation type="submission" date="2024-01" db="EMBL/GenBank/DDBJ databases">
        <title>A draft genome for the cacao thread blight pathogen Marasmiellus scandens.</title>
        <authorList>
            <person name="Baruah I.K."/>
            <person name="Leung J."/>
            <person name="Bukari Y."/>
            <person name="Amoako-Attah I."/>
            <person name="Meinhardt L.W."/>
            <person name="Bailey B.A."/>
            <person name="Cohen S.P."/>
        </authorList>
    </citation>
    <scope>NUCLEOTIDE SEQUENCE [LARGE SCALE GENOMIC DNA]</scope>
    <source>
        <strain evidence="3 5">GH-19</strain>
    </source>
</reference>